<dbReference type="Proteomes" id="UP000063229">
    <property type="component" value="Chromosome"/>
</dbReference>
<evidence type="ECO:0000313" key="1">
    <source>
        <dbReference type="EMBL" id="AMB84755.1"/>
    </source>
</evidence>
<gene>
    <name evidence="1" type="ORF">AWM79_05300</name>
</gene>
<accession>A0A0X1SY30</accession>
<dbReference type="STRING" id="46677.AWM79_05300"/>
<dbReference type="KEGG" id="pagb:AWM79_05300"/>
<evidence type="ECO:0000313" key="2">
    <source>
        <dbReference type="Proteomes" id="UP000063229"/>
    </source>
</evidence>
<keyword evidence="2" id="KW-1185">Reference proteome</keyword>
<reference evidence="1 2" key="1">
    <citation type="submission" date="2016-01" db="EMBL/GenBank/DDBJ databases">
        <authorList>
            <person name="McClelland M."/>
            <person name="Jain A."/>
            <person name="Saraogi P."/>
            <person name="Mendelson R."/>
            <person name="Westerman R."/>
            <person name="SanMiguel P."/>
            <person name="Csonka L."/>
        </authorList>
    </citation>
    <scope>NUCLEOTIDE SEQUENCE [LARGE SCALE GENOMIC DNA]</scope>
    <source>
        <strain evidence="1 2">NCPPB 2472</strain>
    </source>
</reference>
<dbReference type="EMBL" id="CP014135">
    <property type="protein sequence ID" value="AMB84755.1"/>
    <property type="molecule type" value="Genomic_DNA"/>
</dbReference>
<protein>
    <submittedName>
        <fullName evidence="1">Uncharacterized protein</fullName>
    </submittedName>
</protein>
<name>A0A0X1SY30_PSEAA</name>
<organism evidence="1 2">
    <name type="scientific">Pseudomonas agarici</name>
    <dbReference type="NCBI Taxonomy" id="46677"/>
    <lineage>
        <taxon>Bacteria</taxon>
        <taxon>Pseudomonadati</taxon>
        <taxon>Pseudomonadota</taxon>
        <taxon>Gammaproteobacteria</taxon>
        <taxon>Pseudomonadales</taxon>
        <taxon>Pseudomonadaceae</taxon>
        <taxon>Pseudomonas</taxon>
    </lineage>
</organism>
<proteinExistence type="predicted"/>
<sequence length="61" mass="6719">MSPVITDRFLSISFIAALPAAEKAKVAGQLQTLIASHPALRGQETIAFPYRTEAYRCLRLD</sequence>
<dbReference type="AlphaFoldDB" id="A0A0X1SY30"/>